<evidence type="ECO:0000313" key="1">
    <source>
        <dbReference type="EMBL" id="KAI5067814.1"/>
    </source>
</evidence>
<accession>A0A9D4UI05</accession>
<dbReference type="Proteomes" id="UP000886520">
    <property type="component" value="Chromosome 17"/>
</dbReference>
<reference evidence="1" key="1">
    <citation type="submission" date="2021-01" db="EMBL/GenBank/DDBJ databases">
        <title>Adiantum capillus-veneris genome.</title>
        <authorList>
            <person name="Fang Y."/>
            <person name="Liao Q."/>
        </authorList>
    </citation>
    <scope>NUCLEOTIDE SEQUENCE</scope>
    <source>
        <strain evidence="1">H3</strain>
        <tissue evidence="1">Leaf</tissue>
    </source>
</reference>
<keyword evidence="2" id="KW-1185">Reference proteome</keyword>
<feature type="non-terminal residue" evidence="1">
    <location>
        <position position="1"/>
    </location>
</feature>
<proteinExistence type="predicted"/>
<dbReference type="AlphaFoldDB" id="A0A9D4UI05"/>
<sequence length="178" mass="21317">PSVRERRNRSVHVLAGHEMMSRLHFTRRFTSPGRGKRNWLRHLSERKKNPSVRERRNRSERGKDLPEKLEKVLVNEKKFQGEVFKVIEGDFKGWTVFKPTLESIPTSLPEPPYFHRTKVMQDEDWNEWNDFFVKNREAWWKKGFLNVYIEGDVPDPADTSAYVKFKCYDLTEERIGFC</sequence>
<comment type="caution">
    <text evidence="1">The sequence shown here is derived from an EMBL/GenBank/DDBJ whole genome shotgun (WGS) entry which is preliminary data.</text>
</comment>
<name>A0A9D4UI05_ADICA</name>
<organism evidence="1 2">
    <name type="scientific">Adiantum capillus-veneris</name>
    <name type="common">Maidenhair fern</name>
    <dbReference type="NCBI Taxonomy" id="13818"/>
    <lineage>
        <taxon>Eukaryota</taxon>
        <taxon>Viridiplantae</taxon>
        <taxon>Streptophyta</taxon>
        <taxon>Embryophyta</taxon>
        <taxon>Tracheophyta</taxon>
        <taxon>Polypodiopsida</taxon>
        <taxon>Polypodiidae</taxon>
        <taxon>Polypodiales</taxon>
        <taxon>Pteridineae</taxon>
        <taxon>Pteridaceae</taxon>
        <taxon>Vittarioideae</taxon>
        <taxon>Adiantum</taxon>
    </lineage>
</organism>
<dbReference type="EMBL" id="JABFUD020000017">
    <property type="protein sequence ID" value="KAI5067814.1"/>
    <property type="molecule type" value="Genomic_DNA"/>
</dbReference>
<protein>
    <submittedName>
        <fullName evidence="1">Uncharacterized protein</fullName>
    </submittedName>
</protein>
<gene>
    <name evidence="1" type="ORF">GOP47_0018342</name>
</gene>
<evidence type="ECO:0000313" key="2">
    <source>
        <dbReference type="Proteomes" id="UP000886520"/>
    </source>
</evidence>